<evidence type="ECO:0000313" key="22">
    <source>
        <dbReference type="Ensembl" id="ENSANIP00000020342.1"/>
    </source>
</evidence>
<keyword evidence="11" id="KW-0862">Zinc</keyword>
<keyword evidence="8 18" id="KW-0863">Zinc-finger</keyword>
<keyword evidence="12 20" id="KW-1133">Transmembrane helix</keyword>
<dbReference type="AlphaFoldDB" id="A0A8B9RYL8"/>
<keyword evidence="5" id="KW-0808">Transferase</keyword>
<evidence type="ECO:0000256" key="17">
    <source>
        <dbReference type="ARBA" id="ARBA00075536"/>
    </source>
</evidence>
<comment type="subcellular location">
    <subcellularLocation>
        <location evidence="2">Endoplasmic reticulum membrane</location>
        <topology evidence="2">Multi-pass membrane protein</topology>
    </subcellularLocation>
</comment>
<feature type="transmembrane region" description="Helical" evidence="20">
    <location>
        <begin position="6"/>
        <end position="28"/>
    </location>
</feature>
<dbReference type="InterPro" id="IPR001841">
    <property type="entry name" value="Znf_RING"/>
</dbReference>
<evidence type="ECO:0000313" key="23">
    <source>
        <dbReference type="Proteomes" id="UP000694541"/>
    </source>
</evidence>
<evidence type="ECO:0000256" key="10">
    <source>
        <dbReference type="ARBA" id="ARBA00022824"/>
    </source>
</evidence>
<dbReference type="GO" id="GO:0061630">
    <property type="term" value="F:ubiquitin protein ligase activity"/>
    <property type="evidence" value="ECO:0007669"/>
    <property type="project" value="UniProtKB-EC"/>
</dbReference>
<dbReference type="PANTHER" id="PTHR22696:SF1">
    <property type="entry name" value="E3 UBIQUITIN-PROTEIN LIGASE RNF26"/>
    <property type="match status" value="1"/>
</dbReference>
<dbReference type="InterPro" id="IPR013083">
    <property type="entry name" value="Znf_RING/FYVE/PHD"/>
</dbReference>
<organism evidence="22 23">
    <name type="scientific">Accipiter nisus</name>
    <name type="common">Eurasian sparrowhawk</name>
    <dbReference type="NCBI Taxonomy" id="211598"/>
    <lineage>
        <taxon>Eukaryota</taxon>
        <taxon>Metazoa</taxon>
        <taxon>Chordata</taxon>
        <taxon>Craniata</taxon>
        <taxon>Vertebrata</taxon>
        <taxon>Euteleostomi</taxon>
        <taxon>Archelosauria</taxon>
        <taxon>Archosauria</taxon>
        <taxon>Dinosauria</taxon>
        <taxon>Saurischia</taxon>
        <taxon>Theropoda</taxon>
        <taxon>Coelurosauria</taxon>
        <taxon>Aves</taxon>
        <taxon>Neognathae</taxon>
        <taxon>Neoaves</taxon>
        <taxon>Telluraves</taxon>
        <taxon>Accipitrimorphae</taxon>
        <taxon>Accipitriformes</taxon>
        <taxon>Accipitridae</taxon>
        <taxon>Accipitrinae</taxon>
        <taxon>Accipiter</taxon>
    </lineage>
</organism>
<keyword evidence="13 20" id="KW-0472">Membrane</keyword>
<reference evidence="22" key="2">
    <citation type="submission" date="2025-09" db="UniProtKB">
        <authorList>
            <consortium name="Ensembl"/>
        </authorList>
    </citation>
    <scope>IDENTIFICATION</scope>
</reference>
<dbReference type="GO" id="GO:0008270">
    <property type="term" value="F:zinc ion binding"/>
    <property type="evidence" value="ECO:0007669"/>
    <property type="project" value="UniProtKB-KW"/>
</dbReference>
<evidence type="ECO:0000256" key="19">
    <source>
        <dbReference type="SAM" id="MobiDB-lite"/>
    </source>
</evidence>
<feature type="transmembrane region" description="Helical" evidence="20">
    <location>
        <begin position="183"/>
        <end position="204"/>
    </location>
</feature>
<dbReference type="InterPro" id="IPR040089">
    <property type="entry name" value="RNF26_mRING-HC-C3HC5"/>
</dbReference>
<keyword evidence="10" id="KW-0256">Endoplasmic reticulum</keyword>
<evidence type="ECO:0000259" key="21">
    <source>
        <dbReference type="PROSITE" id="PS50089"/>
    </source>
</evidence>
<evidence type="ECO:0000256" key="9">
    <source>
        <dbReference type="ARBA" id="ARBA00022786"/>
    </source>
</evidence>
<feature type="transmembrane region" description="Helical" evidence="20">
    <location>
        <begin position="143"/>
        <end position="163"/>
    </location>
</feature>
<dbReference type="GO" id="GO:0006511">
    <property type="term" value="P:ubiquitin-dependent protein catabolic process"/>
    <property type="evidence" value="ECO:0007669"/>
    <property type="project" value="TreeGrafter"/>
</dbReference>
<evidence type="ECO:0000256" key="2">
    <source>
        <dbReference type="ARBA" id="ARBA00004477"/>
    </source>
</evidence>
<dbReference type="SUPFAM" id="SSF57850">
    <property type="entry name" value="RING/U-box"/>
    <property type="match status" value="1"/>
</dbReference>
<dbReference type="FunFam" id="3.30.40.10:FF:000387">
    <property type="entry name" value="RING finger protein 26"/>
    <property type="match status" value="1"/>
</dbReference>
<feature type="domain" description="RING-type" evidence="21">
    <location>
        <begin position="377"/>
        <end position="419"/>
    </location>
</feature>
<dbReference type="SMART" id="SM00184">
    <property type="entry name" value="RING"/>
    <property type="match status" value="1"/>
</dbReference>
<name>A0A8B9RYL8_9AVES</name>
<feature type="region of interest" description="Disordered" evidence="19">
    <location>
        <begin position="311"/>
        <end position="344"/>
    </location>
</feature>
<evidence type="ECO:0000256" key="14">
    <source>
        <dbReference type="ARBA" id="ARBA00057605"/>
    </source>
</evidence>
<dbReference type="PROSITE" id="PS50089">
    <property type="entry name" value="ZF_RING_2"/>
    <property type="match status" value="1"/>
</dbReference>
<evidence type="ECO:0000256" key="15">
    <source>
        <dbReference type="ARBA" id="ARBA00063040"/>
    </source>
</evidence>
<proteinExistence type="predicted"/>
<dbReference type="CDD" id="cd16788">
    <property type="entry name" value="mRING-HC-C3HC5_RNF26"/>
    <property type="match status" value="1"/>
</dbReference>
<protein>
    <recommendedName>
        <fullName evidence="16">E3 ubiquitin-protein ligase RNF26</fullName>
        <ecNumber evidence="4">2.3.2.27</ecNumber>
    </recommendedName>
    <alternativeName>
        <fullName evidence="17">RING finger protein 26</fullName>
    </alternativeName>
</protein>
<keyword evidence="9" id="KW-0833">Ubl conjugation pathway</keyword>
<evidence type="ECO:0000256" key="18">
    <source>
        <dbReference type="PROSITE-ProRule" id="PRU00175"/>
    </source>
</evidence>
<dbReference type="Ensembl" id="ENSANIT00000021020.1">
    <property type="protein sequence ID" value="ENSANIP00000020342.1"/>
    <property type="gene ID" value="ENSANIG00000013851.1"/>
</dbReference>
<dbReference type="Gene3D" id="3.30.40.10">
    <property type="entry name" value="Zinc/RING finger domain, C3HC4 (zinc finger)"/>
    <property type="match status" value="1"/>
</dbReference>
<evidence type="ECO:0000256" key="13">
    <source>
        <dbReference type="ARBA" id="ARBA00023136"/>
    </source>
</evidence>
<evidence type="ECO:0000256" key="12">
    <source>
        <dbReference type="ARBA" id="ARBA00022989"/>
    </source>
</evidence>
<dbReference type="Pfam" id="PF13920">
    <property type="entry name" value="zf-C3HC4_3"/>
    <property type="match status" value="1"/>
</dbReference>
<dbReference type="EC" id="2.3.2.27" evidence="4"/>
<feature type="transmembrane region" description="Helical" evidence="20">
    <location>
        <begin position="61"/>
        <end position="80"/>
    </location>
</feature>
<evidence type="ECO:0000256" key="1">
    <source>
        <dbReference type="ARBA" id="ARBA00000900"/>
    </source>
</evidence>
<comment type="function">
    <text evidence="14">E3 ubiquitin-protein ligase that plays a key role in endosome organization by retaining vesicles in the perinuclear cloud. Acts as a platform for perinuclear positioning of the endosomal system by mediating ubiquitination of SQSTM1 through interaction with the ubiquitin conjugating enzyme UBE2J1. Ubiquitinated SQSTM1 attracts specific vesicle-associated adapters, forming a molecular bridge that restrains cognate vesicles in the perinuclear region and organizes the endosomal pathway for efficient cargo transport. Also acts as a regulator of type I interferon production in response to viral infection by mediating the formation of 'Lys-11'-linked polyubiquitin chains on TMEM173/STING, leading to stabilize TMEM173/STING. Also required to limit type I interferon response by promoting autophagic degradation of IRF3.</text>
</comment>
<keyword evidence="7" id="KW-0479">Metal-binding</keyword>
<comment type="catalytic activity">
    <reaction evidence="1">
        <text>S-ubiquitinyl-[E2 ubiquitin-conjugating enzyme]-L-cysteine + [acceptor protein]-L-lysine = [E2 ubiquitin-conjugating enzyme]-L-cysteine + N(6)-ubiquitinyl-[acceptor protein]-L-lysine.</text>
        <dbReference type="EC" id="2.3.2.27"/>
    </reaction>
</comment>
<feature type="transmembrane region" description="Helical" evidence="20">
    <location>
        <begin position="216"/>
        <end position="243"/>
    </location>
</feature>
<evidence type="ECO:0000256" key="11">
    <source>
        <dbReference type="ARBA" id="ARBA00022833"/>
    </source>
</evidence>
<evidence type="ECO:0000256" key="3">
    <source>
        <dbReference type="ARBA" id="ARBA00004906"/>
    </source>
</evidence>
<evidence type="ECO:0000256" key="4">
    <source>
        <dbReference type="ARBA" id="ARBA00012483"/>
    </source>
</evidence>
<comment type="pathway">
    <text evidence="3">Protein modification; protein ubiquitination.</text>
</comment>
<comment type="subunit">
    <text evidence="15">Interacts with INCA1. Interacts with TMEM43, ENDOD1, TMEM33 and TMED1 to form a complex capable of modulating innate immune signaling through the cGAS-STING pathway. Interacts with UBE2J1; this interaction is important for SQSTM1 ubiquitination.</text>
</comment>
<sequence length="430" mass="46988">MDLLFVLLRGLRMALDLLVLVLDVNFFLVSSLVSALLWLLAAACSLPAAAAAGALACWDGLLLSLASLARAACCLAVGALQGLAGLLRGCCCGLEGLKVAGHLLSHLTLRGKELLHRGLCGLLGCGQALARQVCEGLAIGTSLLAYLVNSLINVCLIGMQNLFTLLAALWDSVAGPFLRVTDLLAAFLAHVSSGAIAVSILLWSPCQLAFELLASIAELFINIFFVNIYGLGLLLLIIVVSAFVFNPGLLWTLTGYVLGYFNTLPSYHRLQRDVWRLYQVAVLTLGMAMTSQAWRRLVDWSLQVTNWSRGGRTMNRESNHRSAVAGQRLQPPREEPSTSWGKAPRRQQLNAAAADGQGTLDDDPWMLLKEQEERKKCVICQDQTKTVLLLPCRHLCLCQECTEVLLQQAIYQRNCPLCRQMILQTLNVYL</sequence>
<evidence type="ECO:0000256" key="16">
    <source>
        <dbReference type="ARBA" id="ARBA00067352"/>
    </source>
</evidence>
<dbReference type="Proteomes" id="UP000694541">
    <property type="component" value="Unplaced"/>
</dbReference>
<dbReference type="GO" id="GO:0016567">
    <property type="term" value="P:protein ubiquitination"/>
    <property type="evidence" value="ECO:0007669"/>
    <property type="project" value="TreeGrafter"/>
</dbReference>
<feature type="transmembrane region" description="Helical" evidence="20">
    <location>
        <begin position="35"/>
        <end position="55"/>
    </location>
</feature>
<keyword evidence="6 20" id="KW-0812">Transmembrane</keyword>
<keyword evidence="23" id="KW-1185">Reference proteome</keyword>
<accession>A0A8B9RYL8</accession>
<evidence type="ECO:0000256" key="5">
    <source>
        <dbReference type="ARBA" id="ARBA00022679"/>
    </source>
</evidence>
<dbReference type="GO" id="GO:0005789">
    <property type="term" value="C:endoplasmic reticulum membrane"/>
    <property type="evidence" value="ECO:0007669"/>
    <property type="project" value="UniProtKB-SubCell"/>
</dbReference>
<dbReference type="PANTHER" id="PTHR22696">
    <property type="entry name" value="E3 UBIQUITIN-PROTEIN LIGASE RNF26"/>
    <property type="match status" value="1"/>
</dbReference>
<reference evidence="22" key="1">
    <citation type="submission" date="2025-08" db="UniProtKB">
        <authorList>
            <consortium name="Ensembl"/>
        </authorList>
    </citation>
    <scope>IDENTIFICATION</scope>
</reference>
<evidence type="ECO:0000256" key="20">
    <source>
        <dbReference type="SAM" id="Phobius"/>
    </source>
</evidence>
<evidence type="ECO:0000256" key="7">
    <source>
        <dbReference type="ARBA" id="ARBA00022723"/>
    </source>
</evidence>
<evidence type="ECO:0000256" key="6">
    <source>
        <dbReference type="ARBA" id="ARBA00022692"/>
    </source>
</evidence>
<evidence type="ECO:0000256" key="8">
    <source>
        <dbReference type="ARBA" id="ARBA00022771"/>
    </source>
</evidence>